<gene>
    <name evidence="1" type="ORF">DIS07_14250</name>
</gene>
<accession>A0A2U2J710</accession>
<dbReference type="RefSeq" id="WP_109405941.1">
    <property type="nucleotide sequence ID" value="NZ_QFFG01000007.1"/>
</dbReference>
<evidence type="ECO:0000313" key="2">
    <source>
        <dbReference type="Proteomes" id="UP000245670"/>
    </source>
</evidence>
<dbReference type="EMBL" id="QFFG01000007">
    <property type="protein sequence ID" value="PWG04124.1"/>
    <property type="molecule type" value="Genomic_DNA"/>
</dbReference>
<dbReference type="SUPFAM" id="SSF54211">
    <property type="entry name" value="Ribosomal protein S5 domain 2-like"/>
    <property type="match status" value="1"/>
</dbReference>
<keyword evidence="1" id="KW-0418">Kinase</keyword>
<proteinExistence type="predicted"/>
<dbReference type="Proteomes" id="UP000245670">
    <property type="component" value="Unassembled WGS sequence"/>
</dbReference>
<dbReference type="OrthoDB" id="977547at2"/>
<dbReference type="InterPro" id="IPR036554">
    <property type="entry name" value="GHMP_kinase_C_sf"/>
</dbReference>
<dbReference type="AlphaFoldDB" id="A0A2U2J710"/>
<keyword evidence="1" id="KW-0808">Transferase</keyword>
<dbReference type="InterPro" id="IPR020568">
    <property type="entry name" value="Ribosomal_Su5_D2-typ_SF"/>
</dbReference>
<protein>
    <submittedName>
        <fullName evidence="1">Mevalonate kinase</fullName>
    </submittedName>
</protein>
<reference evidence="1 2" key="1">
    <citation type="submission" date="2018-05" db="EMBL/GenBank/DDBJ databases">
        <title>Polaribacter aquimarinus sp. nov., isolated from sediment in a sediment of sea.</title>
        <authorList>
            <person name="Lu D."/>
        </authorList>
    </citation>
    <scope>NUCLEOTIDE SEQUENCE [LARGE SCALE GENOMIC DNA]</scope>
    <source>
        <strain evidence="1 2">ZY113</strain>
    </source>
</reference>
<keyword evidence="2" id="KW-1185">Reference proteome</keyword>
<comment type="caution">
    <text evidence="1">The sequence shown here is derived from an EMBL/GenBank/DDBJ whole genome shotgun (WGS) entry which is preliminary data.</text>
</comment>
<organism evidence="1 2">
    <name type="scientific">Polaribacter aquimarinus</name>
    <dbReference type="NCBI Taxonomy" id="2100726"/>
    <lineage>
        <taxon>Bacteria</taxon>
        <taxon>Pseudomonadati</taxon>
        <taxon>Bacteroidota</taxon>
        <taxon>Flavobacteriia</taxon>
        <taxon>Flavobacteriales</taxon>
        <taxon>Flavobacteriaceae</taxon>
    </lineage>
</organism>
<dbReference type="Gene3D" id="3.30.230.10">
    <property type="match status" value="1"/>
</dbReference>
<dbReference type="PRINTS" id="PR00959">
    <property type="entry name" value="MEVGALKINASE"/>
</dbReference>
<evidence type="ECO:0000313" key="1">
    <source>
        <dbReference type="EMBL" id="PWG04124.1"/>
    </source>
</evidence>
<dbReference type="GO" id="GO:0016301">
    <property type="term" value="F:kinase activity"/>
    <property type="evidence" value="ECO:0007669"/>
    <property type="project" value="UniProtKB-KW"/>
</dbReference>
<name>A0A2U2J710_9FLAO</name>
<dbReference type="SUPFAM" id="SSF55060">
    <property type="entry name" value="GHMP Kinase, C-terminal domain"/>
    <property type="match status" value="1"/>
</dbReference>
<sequence>MKGPLFYAKILLFGEYGIIKDSKGLAIPFNAYRGALKSSSELSGKSKFSNENLLKFYKYLASLKTDLVVFDLEQLKEDIDRGMYFDSSIPQGYGVGSSGALVASIYDKYANDKITVLENLTRDKLLNLKQIFSIMESFFHGKSSGLDPLNSYLSLPILINSKDNVEPAGIPSQKQGKGAVFLLDSEQIGETEPMVNIFMNKMKNEGFRKMISNEFATTTDACIEDFLHGNVKSLFGNVKSLSKIVLKNFKPMIPDAFHKVWENGIKTNDYYLKLCGSGGGGYILGFTEDFEKAQNSLKNYKLELVYRF</sequence>
<dbReference type="InterPro" id="IPR014721">
    <property type="entry name" value="Ribsml_uS5_D2-typ_fold_subgr"/>
</dbReference>